<evidence type="ECO:0000256" key="5">
    <source>
        <dbReference type="SAM" id="Phobius"/>
    </source>
</evidence>
<comment type="subcellular location">
    <subcellularLocation>
        <location evidence="1">Membrane</location>
        <topology evidence="1">Multi-pass membrane protein</topology>
    </subcellularLocation>
</comment>
<evidence type="ECO:0000313" key="7">
    <source>
        <dbReference type="Proteomes" id="UP000193920"/>
    </source>
</evidence>
<evidence type="ECO:0000313" key="6">
    <source>
        <dbReference type="EMBL" id="ORY47540.1"/>
    </source>
</evidence>
<comment type="caution">
    <text evidence="6">The sequence shown here is derived from an EMBL/GenBank/DDBJ whole genome shotgun (WGS) entry which is preliminary data.</text>
</comment>
<dbReference type="GO" id="GO:0016020">
    <property type="term" value="C:membrane"/>
    <property type="evidence" value="ECO:0007669"/>
    <property type="project" value="UniProtKB-SubCell"/>
</dbReference>
<keyword evidence="2 5" id="KW-0812">Transmembrane</keyword>
<keyword evidence="3 5" id="KW-1133">Transmembrane helix</keyword>
<reference evidence="6 7" key="1">
    <citation type="submission" date="2016-08" db="EMBL/GenBank/DDBJ databases">
        <title>A Parts List for Fungal Cellulosomes Revealed by Comparative Genomics.</title>
        <authorList>
            <consortium name="DOE Joint Genome Institute"/>
            <person name="Haitjema C.H."/>
            <person name="Gilmore S.P."/>
            <person name="Henske J.K."/>
            <person name="Solomon K.V."/>
            <person name="De Groot R."/>
            <person name="Kuo A."/>
            <person name="Mondo S.J."/>
            <person name="Salamov A.A."/>
            <person name="Labutti K."/>
            <person name="Zhao Z."/>
            <person name="Chiniquy J."/>
            <person name="Barry K."/>
            <person name="Brewer H.M."/>
            <person name="Purvine S.O."/>
            <person name="Wright A.T."/>
            <person name="Boxma B."/>
            <person name="Van Alen T."/>
            <person name="Hackstein J.H."/>
            <person name="Baker S.E."/>
            <person name="Grigoriev I.V."/>
            <person name="O'Malley M.A."/>
        </authorList>
    </citation>
    <scope>NUCLEOTIDE SEQUENCE [LARGE SCALE GENOMIC DNA]</scope>
    <source>
        <strain evidence="6 7">G1</strain>
    </source>
</reference>
<evidence type="ECO:0000256" key="1">
    <source>
        <dbReference type="ARBA" id="ARBA00004141"/>
    </source>
</evidence>
<dbReference type="Pfam" id="PF04172">
    <property type="entry name" value="LrgB"/>
    <property type="match status" value="1"/>
</dbReference>
<evidence type="ECO:0000256" key="3">
    <source>
        <dbReference type="ARBA" id="ARBA00022989"/>
    </source>
</evidence>
<feature type="transmembrane region" description="Helical" evidence="5">
    <location>
        <begin position="254"/>
        <end position="272"/>
    </location>
</feature>
<evidence type="ECO:0008006" key="8">
    <source>
        <dbReference type="Google" id="ProtNLM"/>
    </source>
</evidence>
<proteinExistence type="predicted"/>
<dbReference type="InterPro" id="IPR007300">
    <property type="entry name" value="CidB/LrgB"/>
</dbReference>
<feature type="transmembrane region" description="Helical" evidence="5">
    <location>
        <begin position="504"/>
        <end position="526"/>
    </location>
</feature>
<keyword evidence="4 5" id="KW-0472">Membrane</keyword>
<dbReference type="OrthoDB" id="2502820at2759"/>
<feature type="transmembrane region" description="Helical" evidence="5">
    <location>
        <begin position="354"/>
        <end position="374"/>
    </location>
</feature>
<evidence type="ECO:0000256" key="2">
    <source>
        <dbReference type="ARBA" id="ARBA00022692"/>
    </source>
</evidence>
<sequence length="532" mass="59043">MGSATTLKIWREQSLLHKLIYDWIFVPIGVAIIIGIVIAVNQLFKAIGFNFPANVAGMLLVAIVFIILEYTIPKYAMDKILMCINPAIDFLMKWMIIFFLPPLITIVNSDLPSGSDIVKLLIVFFAGLIIFIPLVGYFIHYITILFQKMKKGKSNRSESPVVEMKEKNKKGPLNMIEIAIEDEEKTMDITSVDTHTGSTTSEHTIENTITGTHKNDIETINTPKSKETFGKDLAPPKREKPKFNWKSSAIPSKYSFITYLIIYIVSWIPAALWNVTQPLHIATNALSYFVGLCVPDKIRVIFHPLVSCTLLSYLLLWIEALIFGRGFKEEIGLYSNNSKYLLYINDTSLPFPKAGEILFCILDATVVALAFRILEHHKLIFKHIIELVGSIVIMSFLSMLVHTILCRLINTTPVYTLSMTSRSATTPLAVQVVDYLGSDMAIAILIVVFTGVFTDIIGLPLLKLVRFPLKDTLAHGACMGCAGHAVATAGLIKDFPSSSAVSSISFVLFSTLCVVWCAIPPVASLFRSIAGI</sequence>
<feature type="transmembrane region" description="Helical" evidence="5">
    <location>
        <begin position="386"/>
        <end position="410"/>
    </location>
</feature>
<name>A0A1Y2CKL9_9FUNG</name>
<dbReference type="EMBL" id="MCOG01000104">
    <property type="protein sequence ID" value="ORY47540.1"/>
    <property type="molecule type" value="Genomic_DNA"/>
</dbReference>
<evidence type="ECO:0000256" key="4">
    <source>
        <dbReference type="ARBA" id="ARBA00023136"/>
    </source>
</evidence>
<dbReference type="AlphaFoldDB" id="A0A1Y2CKL9"/>
<protein>
    <recommendedName>
        <fullName evidence="8">LrgB-domain-containing protein</fullName>
    </recommendedName>
</protein>
<feature type="transmembrane region" description="Helical" evidence="5">
    <location>
        <begin position="20"/>
        <end position="40"/>
    </location>
</feature>
<dbReference type="PANTHER" id="PTHR30249">
    <property type="entry name" value="PUTATIVE SEROTONIN TRANSPORTER"/>
    <property type="match status" value="1"/>
</dbReference>
<keyword evidence="7" id="KW-1185">Reference proteome</keyword>
<feature type="transmembrane region" description="Helical" evidence="5">
    <location>
        <begin position="46"/>
        <end position="68"/>
    </location>
</feature>
<organism evidence="6 7">
    <name type="scientific">Neocallimastix californiae</name>
    <dbReference type="NCBI Taxonomy" id="1754190"/>
    <lineage>
        <taxon>Eukaryota</taxon>
        <taxon>Fungi</taxon>
        <taxon>Fungi incertae sedis</taxon>
        <taxon>Chytridiomycota</taxon>
        <taxon>Chytridiomycota incertae sedis</taxon>
        <taxon>Neocallimastigomycetes</taxon>
        <taxon>Neocallimastigales</taxon>
        <taxon>Neocallimastigaceae</taxon>
        <taxon>Neocallimastix</taxon>
    </lineage>
</organism>
<feature type="transmembrane region" description="Helical" evidence="5">
    <location>
        <begin position="301"/>
        <end position="323"/>
    </location>
</feature>
<accession>A0A1Y2CKL9</accession>
<feature type="transmembrane region" description="Helical" evidence="5">
    <location>
        <begin position="120"/>
        <end position="146"/>
    </location>
</feature>
<feature type="transmembrane region" description="Helical" evidence="5">
    <location>
        <begin position="440"/>
        <end position="461"/>
    </location>
</feature>
<dbReference type="PANTHER" id="PTHR30249:SF0">
    <property type="entry name" value="PLASTIDAL GLYCOLATE_GLYCERATE TRANSLOCATOR 1, CHLOROPLASTIC"/>
    <property type="match status" value="1"/>
</dbReference>
<dbReference type="Proteomes" id="UP000193920">
    <property type="component" value="Unassembled WGS sequence"/>
</dbReference>
<gene>
    <name evidence="6" type="ORF">LY90DRAFT_384299</name>
</gene>